<accession>A0A0F9M3V2</accession>
<dbReference type="EMBL" id="LAZR01005382">
    <property type="protein sequence ID" value="KKN00384.1"/>
    <property type="molecule type" value="Genomic_DNA"/>
</dbReference>
<protein>
    <submittedName>
        <fullName evidence="1">Uncharacterized protein</fullName>
    </submittedName>
</protein>
<comment type="caution">
    <text evidence="1">The sequence shown here is derived from an EMBL/GenBank/DDBJ whole genome shotgun (WGS) entry which is preliminary data.</text>
</comment>
<proteinExistence type="predicted"/>
<dbReference type="AlphaFoldDB" id="A0A0F9M3V2"/>
<organism evidence="1">
    <name type="scientific">marine sediment metagenome</name>
    <dbReference type="NCBI Taxonomy" id="412755"/>
    <lineage>
        <taxon>unclassified sequences</taxon>
        <taxon>metagenomes</taxon>
        <taxon>ecological metagenomes</taxon>
    </lineage>
</organism>
<name>A0A0F9M3V2_9ZZZZ</name>
<feature type="non-terminal residue" evidence="1">
    <location>
        <position position="1"/>
    </location>
</feature>
<reference evidence="1" key="1">
    <citation type="journal article" date="2015" name="Nature">
        <title>Complex archaea that bridge the gap between prokaryotes and eukaryotes.</title>
        <authorList>
            <person name="Spang A."/>
            <person name="Saw J.H."/>
            <person name="Jorgensen S.L."/>
            <person name="Zaremba-Niedzwiedzka K."/>
            <person name="Martijn J."/>
            <person name="Lind A.E."/>
            <person name="van Eijk R."/>
            <person name="Schleper C."/>
            <person name="Guy L."/>
            <person name="Ettema T.J."/>
        </authorList>
    </citation>
    <scope>NUCLEOTIDE SEQUENCE</scope>
</reference>
<sequence length="31" mass="3594">PFKASLNRQGLDHIVNRLQLQLGCEVRNFIN</sequence>
<gene>
    <name evidence="1" type="ORF">LCGC14_1138260</name>
</gene>
<evidence type="ECO:0000313" key="1">
    <source>
        <dbReference type="EMBL" id="KKN00384.1"/>
    </source>
</evidence>